<sequence>MSLVMGVLNVTPDSFSDGGRWLDHDRAIAHGLRLAAEGADVVDVGGESTRPGAAPVAEDEERRRVLPVIAALAPHVRVSVDTRKVAVAEAAVAAGATIVNDVSATLWPVAASAGVGWVAMHLPADPAVMADYAARYRGDIVADVVTHLVARAEAARDAGVGEIWIDPGIGFGKTAAHNLLLLRHLDRLVATGWPVAVGTSRKRFLGPLSSLPGEEPAAPADRVEASVATATWAVLQGAAMVRVHDVAPTVWAVRLAAGAPAPPA</sequence>
<evidence type="ECO:0000313" key="12">
    <source>
        <dbReference type="EMBL" id="MST33736.1"/>
    </source>
</evidence>
<feature type="non-terminal residue" evidence="12">
    <location>
        <position position="264"/>
    </location>
</feature>
<feature type="domain" description="Pterin-binding" evidence="11">
    <location>
        <begin position="2"/>
        <end position="254"/>
    </location>
</feature>
<evidence type="ECO:0000256" key="7">
    <source>
        <dbReference type="ARBA" id="ARBA00022723"/>
    </source>
</evidence>
<dbReference type="Pfam" id="PF00809">
    <property type="entry name" value="Pterin_bind"/>
    <property type="match status" value="1"/>
</dbReference>
<keyword evidence="6 10" id="KW-0808">Transferase</keyword>
<protein>
    <recommendedName>
        <fullName evidence="5 10">Dihydropteroate synthase</fullName>
        <shortName evidence="10">DHPS</shortName>
        <ecNumber evidence="5 10">2.5.1.15</ecNumber>
    </recommendedName>
    <alternativeName>
        <fullName evidence="10">Dihydropteroate pyrophosphorylase</fullName>
    </alternativeName>
</protein>
<gene>
    <name evidence="12" type="primary">folP</name>
    <name evidence="12" type="ORF">GHK86_13545</name>
</gene>
<keyword evidence="7 10" id="KW-0479">Metal-binding</keyword>
<accession>A0ABW9QVR4</accession>
<comment type="function">
    <text evidence="10">Catalyzes the condensation of para-aminobenzoate (pABA) with 6-hydroxymethyl-7,8-dihydropterin diphosphate (DHPt-PP) to form 7,8-dihydropteroate (H2Pte), the immediate precursor of folate derivatives.</text>
</comment>
<evidence type="ECO:0000256" key="6">
    <source>
        <dbReference type="ARBA" id="ARBA00022679"/>
    </source>
</evidence>
<dbReference type="InterPro" id="IPR006390">
    <property type="entry name" value="DHP_synth_dom"/>
</dbReference>
<dbReference type="PROSITE" id="PS00793">
    <property type="entry name" value="DHPS_2"/>
    <property type="match status" value="1"/>
</dbReference>
<evidence type="ECO:0000256" key="1">
    <source>
        <dbReference type="ARBA" id="ARBA00000012"/>
    </source>
</evidence>
<organism evidence="12 13">
    <name type="scientific">Acidiferrimicrobium australe</name>
    <dbReference type="NCBI Taxonomy" id="2664430"/>
    <lineage>
        <taxon>Bacteria</taxon>
        <taxon>Bacillati</taxon>
        <taxon>Actinomycetota</taxon>
        <taxon>Acidimicrobiia</taxon>
        <taxon>Acidimicrobiales</taxon>
        <taxon>Acidimicrobiaceae</taxon>
        <taxon>Acidiferrimicrobium</taxon>
    </lineage>
</organism>
<dbReference type="Proteomes" id="UP000437736">
    <property type="component" value="Unassembled WGS sequence"/>
</dbReference>
<keyword evidence="8 10" id="KW-0460">Magnesium</keyword>
<evidence type="ECO:0000256" key="9">
    <source>
        <dbReference type="ARBA" id="ARBA00022909"/>
    </source>
</evidence>
<comment type="similarity">
    <text evidence="4 10">Belongs to the DHPS family.</text>
</comment>
<reference evidence="12 13" key="1">
    <citation type="submission" date="2019-11" db="EMBL/GenBank/DDBJ databases">
        <title>Acidiferrimicrobium australis gen. nov., sp. nov., an acidophilic and obligately heterotrophic, member of the Actinobacteria that catalyses dissimilatory oxido- reduction of iron isolated from metal-rich acidic water in Chile.</title>
        <authorList>
            <person name="Gonzalez D."/>
            <person name="Huber K."/>
            <person name="Hedrich S."/>
            <person name="Rojas-Villalobos C."/>
            <person name="Quatrini R."/>
            <person name="Dinamarca M.A."/>
            <person name="Schwarz A."/>
            <person name="Canales C."/>
            <person name="Nancucheo I."/>
        </authorList>
    </citation>
    <scope>NUCLEOTIDE SEQUENCE [LARGE SCALE GENOMIC DNA]</scope>
    <source>
        <strain evidence="12 13">USS-CCA1</strain>
    </source>
</reference>
<dbReference type="PROSITE" id="PS00792">
    <property type="entry name" value="DHPS_1"/>
    <property type="match status" value="1"/>
</dbReference>
<comment type="catalytic activity">
    <reaction evidence="1">
        <text>(7,8-dihydropterin-6-yl)methyl diphosphate + 4-aminobenzoate = 7,8-dihydropteroate + diphosphate</text>
        <dbReference type="Rhea" id="RHEA:19949"/>
        <dbReference type="ChEBI" id="CHEBI:17836"/>
        <dbReference type="ChEBI" id="CHEBI:17839"/>
        <dbReference type="ChEBI" id="CHEBI:33019"/>
        <dbReference type="ChEBI" id="CHEBI:72950"/>
        <dbReference type="EC" id="2.5.1.15"/>
    </reaction>
</comment>
<dbReference type="InterPro" id="IPR045031">
    <property type="entry name" value="DHP_synth-like"/>
</dbReference>
<evidence type="ECO:0000256" key="2">
    <source>
        <dbReference type="ARBA" id="ARBA00001946"/>
    </source>
</evidence>
<evidence type="ECO:0000256" key="3">
    <source>
        <dbReference type="ARBA" id="ARBA00004763"/>
    </source>
</evidence>
<evidence type="ECO:0000259" key="11">
    <source>
        <dbReference type="PROSITE" id="PS50972"/>
    </source>
</evidence>
<proteinExistence type="inferred from homology"/>
<keyword evidence="9 10" id="KW-0289">Folate biosynthesis</keyword>
<keyword evidence="13" id="KW-1185">Reference proteome</keyword>
<comment type="pathway">
    <text evidence="3 10">Cofactor biosynthesis; tetrahydrofolate biosynthesis; 7,8-dihydrofolate from 2-amino-4-hydroxy-6-hydroxymethyl-7,8-dihydropteridine diphosphate and 4-aminobenzoate: step 1/2.</text>
</comment>
<evidence type="ECO:0000256" key="4">
    <source>
        <dbReference type="ARBA" id="ARBA00009503"/>
    </source>
</evidence>
<comment type="cofactor">
    <cofactor evidence="2 10">
        <name>Mg(2+)</name>
        <dbReference type="ChEBI" id="CHEBI:18420"/>
    </cofactor>
</comment>
<evidence type="ECO:0000256" key="10">
    <source>
        <dbReference type="RuleBase" id="RU361205"/>
    </source>
</evidence>
<dbReference type="InterPro" id="IPR011005">
    <property type="entry name" value="Dihydropteroate_synth-like_sf"/>
</dbReference>
<dbReference type="PANTHER" id="PTHR20941:SF1">
    <property type="entry name" value="FOLIC ACID SYNTHESIS PROTEIN FOL1"/>
    <property type="match status" value="1"/>
</dbReference>
<dbReference type="PANTHER" id="PTHR20941">
    <property type="entry name" value="FOLATE SYNTHESIS PROTEINS"/>
    <property type="match status" value="1"/>
</dbReference>
<evidence type="ECO:0000256" key="8">
    <source>
        <dbReference type="ARBA" id="ARBA00022842"/>
    </source>
</evidence>
<dbReference type="PROSITE" id="PS50972">
    <property type="entry name" value="PTERIN_BINDING"/>
    <property type="match status" value="1"/>
</dbReference>
<dbReference type="Gene3D" id="3.20.20.20">
    <property type="entry name" value="Dihydropteroate synthase-like"/>
    <property type="match status" value="1"/>
</dbReference>
<evidence type="ECO:0000256" key="5">
    <source>
        <dbReference type="ARBA" id="ARBA00012458"/>
    </source>
</evidence>
<comment type="caution">
    <text evidence="12">The sequence shown here is derived from an EMBL/GenBank/DDBJ whole genome shotgun (WGS) entry which is preliminary data.</text>
</comment>
<dbReference type="InterPro" id="IPR000489">
    <property type="entry name" value="Pterin-binding_dom"/>
</dbReference>
<evidence type="ECO:0000313" key="13">
    <source>
        <dbReference type="Proteomes" id="UP000437736"/>
    </source>
</evidence>
<dbReference type="EC" id="2.5.1.15" evidence="5 10"/>
<dbReference type="SUPFAM" id="SSF51717">
    <property type="entry name" value="Dihydropteroate synthetase-like"/>
    <property type="match status" value="1"/>
</dbReference>
<name>A0ABW9QVR4_9ACTN</name>
<dbReference type="GO" id="GO:0004156">
    <property type="term" value="F:dihydropteroate synthase activity"/>
    <property type="evidence" value="ECO:0007669"/>
    <property type="project" value="UniProtKB-EC"/>
</dbReference>
<dbReference type="EMBL" id="WJHE01000704">
    <property type="protein sequence ID" value="MST33736.1"/>
    <property type="molecule type" value="Genomic_DNA"/>
</dbReference>
<dbReference type="NCBIfam" id="TIGR01496">
    <property type="entry name" value="DHPS"/>
    <property type="match status" value="1"/>
</dbReference>